<keyword evidence="1" id="KW-0732">Signal</keyword>
<organism evidence="4 5">
    <name type="scientific">Actinoplanes digitatis</name>
    <dbReference type="NCBI Taxonomy" id="1868"/>
    <lineage>
        <taxon>Bacteria</taxon>
        <taxon>Bacillati</taxon>
        <taxon>Actinomycetota</taxon>
        <taxon>Actinomycetes</taxon>
        <taxon>Micromonosporales</taxon>
        <taxon>Micromonosporaceae</taxon>
        <taxon>Actinoplanes</taxon>
    </lineage>
</organism>
<name>A0A7W7HW00_9ACTN</name>
<accession>A0A7W7HW00</accession>
<dbReference type="InterPro" id="IPR006558">
    <property type="entry name" value="LamG-like"/>
</dbReference>
<evidence type="ECO:0000256" key="1">
    <source>
        <dbReference type="ARBA" id="ARBA00022729"/>
    </source>
</evidence>
<dbReference type="SMART" id="SM00560">
    <property type="entry name" value="LamGL"/>
    <property type="match status" value="2"/>
</dbReference>
<dbReference type="SUPFAM" id="SSF49899">
    <property type="entry name" value="Concanavalin A-like lectins/glucanases"/>
    <property type="match status" value="2"/>
</dbReference>
<proteinExistence type="predicted"/>
<feature type="domain" description="LamG-like jellyroll fold" evidence="3">
    <location>
        <begin position="808"/>
        <end position="943"/>
    </location>
</feature>
<dbReference type="AlphaFoldDB" id="A0A7W7HW00"/>
<dbReference type="Proteomes" id="UP000578112">
    <property type="component" value="Unassembled WGS sequence"/>
</dbReference>
<evidence type="ECO:0000313" key="5">
    <source>
        <dbReference type="Proteomes" id="UP000578112"/>
    </source>
</evidence>
<feature type="domain" description="LamG-like jellyroll fold" evidence="3">
    <location>
        <begin position="1020"/>
        <end position="1161"/>
    </location>
</feature>
<reference evidence="4 5" key="1">
    <citation type="submission" date="2020-08" db="EMBL/GenBank/DDBJ databases">
        <title>Sequencing the genomes of 1000 actinobacteria strains.</title>
        <authorList>
            <person name="Klenk H.-P."/>
        </authorList>
    </citation>
    <scope>NUCLEOTIDE SEQUENCE [LARGE SCALE GENOMIC DNA]</scope>
    <source>
        <strain evidence="4 5">DSM 43149</strain>
    </source>
</reference>
<dbReference type="InterPro" id="IPR013320">
    <property type="entry name" value="ConA-like_dom_sf"/>
</dbReference>
<dbReference type="Pfam" id="PF13385">
    <property type="entry name" value="Laminin_G_3"/>
    <property type="match status" value="2"/>
</dbReference>
<gene>
    <name evidence="4" type="ORF">BJ971_002316</name>
</gene>
<dbReference type="EMBL" id="JACHNH010000001">
    <property type="protein sequence ID" value="MBB4761760.1"/>
    <property type="molecule type" value="Genomic_DNA"/>
</dbReference>
<evidence type="ECO:0000259" key="3">
    <source>
        <dbReference type="SMART" id="SM00560"/>
    </source>
</evidence>
<comment type="caution">
    <text evidence="4">The sequence shown here is derived from an EMBL/GenBank/DDBJ whole genome shotgun (WGS) entry which is preliminary data.</text>
</comment>
<dbReference type="Gene3D" id="2.60.120.200">
    <property type="match status" value="2"/>
</dbReference>
<sequence length="1176" mass="124716">MVGLVAGLAALIAATVYVRPPDPAPAPVPVAAVEQDPVRDTEAEALVAARNLQQPVEVLSQRSEYRDVFAQPDGTLIANDHTQPVRVTQGDRWVPADPTLVAGSDGTLAPTAALLGMRLSAGGTSQAPLMVVTRDEKTMTLTWPFGTLPPATIIGNGDQAKYENVLKDVDLIANVTVEGFSHVLVLKTPEAAQLPELQNLRLGVTGVGLTIQETEGGGVVALDPATGNPVLEADAPTMWDSASGPGGEGVAARGVAAKADSDPDSIPADARGPGDHSVVAPVGLDYAKGTLTLTPDPAVLADPDTAFPLYIDPVWQSNTNSGWAMVDSGYPNEEYWKFDGKRHERIGLCPEACNSSKVKRLLYQMSTPYAGKTILSAEFRVTMQHAWNSTARAASLYMMPATAKINSATNWSNQPGGSDWSDNTFLETKSPTSTQGSCTATNQNAAWNAKKALDRAVSENLSSVILGLKATNEGDYTHSKRFCDNGLLSVRYNRAPLIANQNELTMSPGGQCVYGTANAPYVDVPPRLNAVMRDPDHSSAHTEQVKAEFKVTWTPPGGSLVTRGYTTPLKASGSLFTYNTPTDMPQNVPISWEVRASDGTSWGPWSSDGSRNVCQFLYDKSSPSAPDVDSDVYLPSDKADNGTATASVCIEDDQWRGSIGVPGSFVFDSAATDVIEYRYGFNTNPVPTNVLKPTTDGGPVTLPNWYPDKEGPRTINVQAVDRAGRSSSIASCTFRVGKRPPAAQWSLAEVAGENAAEDQLGDSDATAGDGVTFGVEGPGGTSDTAARFDGTADGYLATGRRVLPDTSVNFTVSGWFKLDDPARNQTAVSQDGSGGPGFSLGVANGNWAFEIPMTEVNSLGSWKVTAGAATTAWTYVSASYDQVNRVLSLQVGSAAPVLAPRRSLTRSRGPLQLGRRLVKGGYSGYWQGAMADVSVFDRLILAEEVTSLKKVAPTRLAYWRMNAETSKVSPEDRGGTGVTLGPDATIYKHPALSLLGGGHLALKGSANSYATAAVNPDMANSFSIAARVKLTSNCSGTPMTVFSVKGAHSSPVVVRCNTDGYWELAMTDTDKVQPAWQSRGGEQVPRLIGKGDHLTLVYNGYAREISLYVNGQWVDAIELAAPFVATGGVQIGRAFLDDAFREHLSGAVDDVRVYNGVADQDLIQKISIQVKEQLPL</sequence>
<keyword evidence="5" id="KW-1185">Reference proteome</keyword>
<evidence type="ECO:0000313" key="4">
    <source>
        <dbReference type="EMBL" id="MBB4761760.1"/>
    </source>
</evidence>
<keyword evidence="2" id="KW-1015">Disulfide bond</keyword>
<evidence type="ECO:0000256" key="2">
    <source>
        <dbReference type="ARBA" id="ARBA00023157"/>
    </source>
</evidence>
<dbReference type="RefSeq" id="WP_221478771.1">
    <property type="nucleotide sequence ID" value="NZ_BOMK01000001.1"/>
</dbReference>
<protein>
    <recommendedName>
        <fullName evidence="3">LamG-like jellyroll fold domain-containing protein</fullName>
    </recommendedName>
</protein>